<gene>
    <name evidence="1" type="ORF">CDAR_222271</name>
</gene>
<dbReference type="Proteomes" id="UP001054837">
    <property type="component" value="Unassembled WGS sequence"/>
</dbReference>
<name>A0AAV4W7I4_9ARAC</name>
<sequence length="126" mass="14963">MKKFPEKRAAAVRFTLGGFSELLFSHVEQEVFFHIVMGDCFLLRFFSPRRKTTSLLSEPSLTGVLLLKRRRSQNFFIYQSECFFESQKALVIYLRYSLSQFTERDFPKPEWEKPTKKYEEVSGKEV</sequence>
<organism evidence="1 2">
    <name type="scientific">Caerostris darwini</name>
    <dbReference type="NCBI Taxonomy" id="1538125"/>
    <lineage>
        <taxon>Eukaryota</taxon>
        <taxon>Metazoa</taxon>
        <taxon>Ecdysozoa</taxon>
        <taxon>Arthropoda</taxon>
        <taxon>Chelicerata</taxon>
        <taxon>Arachnida</taxon>
        <taxon>Araneae</taxon>
        <taxon>Araneomorphae</taxon>
        <taxon>Entelegynae</taxon>
        <taxon>Araneoidea</taxon>
        <taxon>Araneidae</taxon>
        <taxon>Caerostris</taxon>
    </lineage>
</organism>
<evidence type="ECO:0000313" key="2">
    <source>
        <dbReference type="Proteomes" id="UP001054837"/>
    </source>
</evidence>
<dbReference type="AlphaFoldDB" id="A0AAV4W7I4"/>
<accession>A0AAV4W7I4</accession>
<reference evidence="1 2" key="1">
    <citation type="submission" date="2021-06" db="EMBL/GenBank/DDBJ databases">
        <title>Caerostris darwini draft genome.</title>
        <authorList>
            <person name="Kono N."/>
            <person name="Arakawa K."/>
        </authorList>
    </citation>
    <scope>NUCLEOTIDE SEQUENCE [LARGE SCALE GENOMIC DNA]</scope>
</reference>
<proteinExistence type="predicted"/>
<comment type="caution">
    <text evidence="1">The sequence shown here is derived from an EMBL/GenBank/DDBJ whole genome shotgun (WGS) entry which is preliminary data.</text>
</comment>
<protein>
    <submittedName>
        <fullName evidence="1">Uncharacterized protein</fullName>
    </submittedName>
</protein>
<evidence type="ECO:0000313" key="1">
    <source>
        <dbReference type="EMBL" id="GIY78178.1"/>
    </source>
</evidence>
<keyword evidence="2" id="KW-1185">Reference proteome</keyword>
<dbReference type="EMBL" id="BPLQ01014207">
    <property type="protein sequence ID" value="GIY78178.1"/>
    <property type="molecule type" value="Genomic_DNA"/>
</dbReference>